<dbReference type="SUPFAM" id="SSF51445">
    <property type="entry name" value="(Trans)glycosidases"/>
    <property type="match status" value="1"/>
</dbReference>
<dbReference type="Gene3D" id="3.20.20.300">
    <property type="entry name" value="Glycoside hydrolase, family 3, N-terminal domain"/>
    <property type="match status" value="1"/>
</dbReference>
<gene>
    <name evidence="6" type="ORF">H5P27_03170</name>
</gene>
<organism evidence="6 7">
    <name type="scientific">Pelagicoccus albus</name>
    <dbReference type="NCBI Taxonomy" id="415222"/>
    <lineage>
        <taxon>Bacteria</taxon>
        <taxon>Pseudomonadati</taxon>
        <taxon>Verrucomicrobiota</taxon>
        <taxon>Opitutia</taxon>
        <taxon>Puniceicoccales</taxon>
        <taxon>Pelagicoccaceae</taxon>
        <taxon>Pelagicoccus</taxon>
    </lineage>
</organism>
<keyword evidence="3" id="KW-0119">Carbohydrate metabolism</keyword>
<dbReference type="PRINTS" id="PR00133">
    <property type="entry name" value="GLHYDRLASE3"/>
</dbReference>
<dbReference type="PANTHER" id="PTHR42715">
    <property type="entry name" value="BETA-GLUCOSIDASE"/>
    <property type="match status" value="1"/>
</dbReference>
<dbReference type="InterPro" id="IPR050288">
    <property type="entry name" value="Cellulose_deg_GH3"/>
</dbReference>
<dbReference type="GO" id="GO:0005975">
    <property type="term" value="P:carbohydrate metabolic process"/>
    <property type="evidence" value="ECO:0007669"/>
    <property type="project" value="InterPro"/>
</dbReference>
<keyword evidence="4" id="KW-0326">Glycosidase</keyword>
<evidence type="ECO:0000313" key="6">
    <source>
        <dbReference type="EMBL" id="MBC2605035.1"/>
    </source>
</evidence>
<evidence type="ECO:0000256" key="2">
    <source>
        <dbReference type="ARBA" id="ARBA00022801"/>
    </source>
</evidence>
<dbReference type="GO" id="GO:0008422">
    <property type="term" value="F:beta-glucosidase activity"/>
    <property type="evidence" value="ECO:0007669"/>
    <property type="project" value="UniProtKB-ARBA"/>
</dbReference>
<feature type="domain" description="Fibronectin type III-like" evidence="5">
    <location>
        <begin position="570"/>
        <end position="640"/>
    </location>
</feature>
<dbReference type="InterPro" id="IPR036962">
    <property type="entry name" value="Glyco_hydro_3_N_sf"/>
</dbReference>
<reference evidence="6 7" key="1">
    <citation type="submission" date="2020-07" db="EMBL/GenBank/DDBJ databases">
        <authorList>
            <person name="Feng X."/>
        </authorList>
    </citation>
    <scope>NUCLEOTIDE SEQUENCE [LARGE SCALE GENOMIC DNA]</scope>
    <source>
        <strain evidence="6 7">JCM23202</strain>
    </source>
</reference>
<proteinExistence type="inferred from homology"/>
<comment type="similarity">
    <text evidence="1 4">Belongs to the glycosyl hydrolase 3 family.</text>
</comment>
<dbReference type="EMBL" id="JACHVC010000005">
    <property type="protein sequence ID" value="MBC2605035.1"/>
    <property type="molecule type" value="Genomic_DNA"/>
</dbReference>
<dbReference type="Pfam" id="PF14310">
    <property type="entry name" value="Fn3-like"/>
    <property type="match status" value="1"/>
</dbReference>
<dbReference type="InterPro" id="IPR013783">
    <property type="entry name" value="Ig-like_fold"/>
</dbReference>
<dbReference type="InterPro" id="IPR019800">
    <property type="entry name" value="Glyco_hydro_3_AS"/>
</dbReference>
<evidence type="ECO:0000313" key="7">
    <source>
        <dbReference type="Proteomes" id="UP000526501"/>
    </source>
</evidence>
<dbReference type="Proteomes" id="UP000526501">
    <property type="component" value="Unassembled WGS sequence"/>
</dbReference>
<dbReference type="InterPro" id="IPR017853">
    <property type="entry name" value="GH"/>
</dbReference>
<dbReference type="Pfam" id="PF01915">
    <property type="entry name" value="Glyco_hydro_3_C"/>
    <property type="match status" value="1"/>
</dbReference>
<dbReference type="SUPFAM" id="SSF52279">
    <property type="entry name" value="Beta-D-glucan exohydrolase, C-terminal domain"/>
    <property type="match status" value="1"/>
</dbReference>
<keyword evidence="7" id="KW-1185">Reference proteome</keyword>
<evidence type="ECO:0000256" key="3">
    <source>
        <dbReference type="ARBA" id="ARBA00023277"/>
    </source>
</evidence>
<dbReference type="InterPro" id="IPR002772">
    <property type="entry name" value="Glyco_hydro_3_C"/>
</dbReference>
<name>A0A7X1B3L4_9BACT</name>
<evidence type="ECO:0000259" key="5">
    <source>
        <dbReference type="SMART" id="SM01217"/>
    </source>
</evidence>
<dbReference type="InterPro" id="IPR001764">
    <property type="entry name" value="Glyco_hydro_3_N"/>
</dbReference>
<dbReference type="AlphaFoldDB" id="A0A7X1B3L4"/>
<dbReference type="PANTHER" id="PTHR42715:SF10">
    <property type="entry name" value="BETA-GLUCOSIDASE"/>
    <property type="match status" value="1"/>
</dbReference>
<dbReference type="InterPro" id="IPR036881">
    <property type="entry name" value="Glyco_hydro_3_C_sf"/>
</dbReference>
<keyword evidence="2 4" id="KW-0378">Hydrolase</keyword>
<dbReference type="PROSITE" id="PS00775">
    <property type="entry name" value="GLYCOSYL_HYDROL_F3"/>
    <property type="match status" value="1"/>
</dbReference>
<evidence type="ECO:0000256" key="4">
    <source>
        <dbReference type="RuleBase" id="RU361161"/>
    </source>
</evidence>
<dbReference type="InterPro" id="IPR026891">
    <property type="entry name" value="Fn3-like"/>
</dbReference>
<accession>A0A7X1B3L4</accession>
<protein>
    <submittedName>
        <fullName evidence="6">Glycoside hydrolase family 3 C-terminal domain-containing protein</fullName>
    </submittedName>
</protein>
<dbReference type="Pfam" id="PF00933">
    <property type="entry name" value="Glyco_hydro_3"/>
    <property type="match status" value="1"/>
</dbReference>
<dbReference type="SMART" id="SM01217">
    <property type="entry name" value="Fn3_like"/>
    <property type="match status" value="1"/>
</dbReference>
<dbReference type="Gene3D" id="3.40.50.1700">
    <property type="entry name" value="Glycoside hydrolase family 3 C-terminal domain"/>
    <property type="match status" value="1"/>
</dbReference>
<sequence>MTLEEKGSLTSGKGFWDTKEIERLGVPSITMTDGPHGLRKSDDMDVTRSSPATCFPTASCLASSWNQELAREVGVALGKECQAADVQILLGPGVNMKRSPLGGRNFEYFSEDPVLSGKLAASFIDGVQSEGVGTSLKHFAANNQEFERMSNDSIVDDQTLREYYLPAFEIAVAESQPWTVMCAYNLVNGVYAAENEALLNGILKKEWGFEGFVVSDWGAVNERPEGVHAGLHLEMPYSQGVTDREVVSAVQSGALEEARLDEVLVDALSVILCGYDSRKPETNVDFDAHHQLARRAAAEGAVLLKNDAILPLKQELRVAVIGDFARSPRYQGAGSSLVNPTRVTNAFDSLKNGAPGSLEFVFASGYDAKGNTSPAMLEEASKLAKSCDLAIVFVGLPNDYESEGFDRSHMDLPEGHNALVAAVADAQSKLGVVLMNGSSVSMPWISDVSFLLESWLGGQAGGEAIADILLGKVNPSGKLSETLPVRLEDTSSYINFPGRGGKSFYGERMFVGYRHFDTVNAAPLYPFGFGLSYTNFEYRGIEISKPTIADGETVEVVAKVANVGEVVGSEIVQLYVSDLANEKRRPVKELKGFAKVRIEPGKVESVRFVLRRRDFASWDTRCNSWVVMPGNYKLLVGGSSNCLPLSGDIVAMESPRSRLKLSRNSMLKEFAKHAGGTEVYLEMLDLCLKSFGLEQKEEVTDSLAGEEPRHSIDFFMAMLNDMPLRKMIGLSGGRIDEAQIERWVSVANQD</sequence>
<dbReference type="FunFam" id="2.60.40.10:FF:000495">
    <property type="entry name" value="Periplasmic beta-glucosidase"/>
    <property type="match status" value="1"/>
</dbReference>
<dbReference type="Gene3D" id="2.60.40.10">
    <property type="entry name" value="Immunoglobulins"/>
    <property type="match status" value="1"/>
</dbReference>
<comment type="caution">
    <text evidence="6">The sequence shown here is derived from an EMBL/GenBank/DDBJ whole genome shotgun (WGS) entry which is preliminary data.</text>
</comment>
<evidence type="ECO:0000256" key="1">
    <source>
        <dbReference type="ARBA" id="ARBA00005336"/>
    </source>
</evidence>